<dbReference type="InterPro" id="IPR005248">
    <property type="entry name" value="NadD/NMNAT"/>
</dbReference>
<dbReference type="PATRIC" id="fig|66969.6.peg.902"/>
<reference evidence="13 14" key="1">
    <citation type="submission" date="2015-11" db="EMBL/GenBank/DDBJ databases">
        <title>Genomic analysis of 38 Legionella species identifies large and diverse effector repertoires.</title>
        <authorList>
            <person name="Burstein D."/>
            <person name="Amaro F."/>
            <person name="Zusman T."/>
            <person name="Lifshitz Z."/>
            <person name="Cohen O."/>
            <person name="Gilbert J.A."/>
            <person name="Pupko T."/>
            <person name="Shuman H.A."/>
            <person name="Segal G."/>
        </authorList>
    </citation>
    <scope>NUCLEOTIDE SEQUENCE [LARGE SCALE GENOMIC DNA]</scope>
    <source>
        <strain evidence="13 14">ATCC 51914</strain>
    </source>
</reference>
<dbReference type="GO" id="GO:0009435">
    <property type="term" value="P:NAD+ biosynthetic process"/>
    <property type="evidence" value="ECO:0007669"/>
    <property type="project" value="UniProtKB-UniRule"/>
</dbReference>
<keyword evidence="6 11" id="KW-0548">Nucleotidyltransferase</keyword>
<keyword evidence="9 11" id="KW-0520">NAD</keyword>
<comment type="caution">
    <text evidence="13">The sequence shown here is derived from an EMBL/GenBank/DDBJ whole genome shotgun (WGS) entry which is preliminary data.</text>
</comment>
<dbReference type="STRING" id="66969.Lwal_0828"/>
<dbReference type="Gene3D" id="3.40.50.620">
    <property type="entry name" value="HUPs"/>
    <property type="match status" value="1"/>
</dbReference>
<accession>A0A0W1ALY9</accession>
<keyword evidence="8 11" id="KW-0067">ATP-binding</keyword>
<evidence type="ECO:0000256" key="11">
    <source>
        <dbReference type="HAMAP-Rule" id="MF_00244"/>
    </source>
</evidence>
<evidence type="ECO:0000256" key="1">
    <source>
        <dbReference type="ARBA" id="ARBA00002324"/>
    </source>
</evidence>
<keyword evidence="14" id="KW-1185">Reference proteome</keyword>
<dbReference type="SUPFAM" id="SSF52374">
    <property type="entry name" value="Nucleotidylyl transferase"/>
    <property type="match status" value="1"/>
</dbReference>
<dbReference type="HAMAP" id="MF_00244">
    <property type="entry name" value="NaMN_adenylyltr"/>
    <property type="match status" value="1"/>
</dbReference>
<dbReference type="EC" id="2.7.7.18" evidence="11"/>
<dbReference type="OrthoDB" id="5295945at2"/>
<evidence type="ECO:0000256" key="8">
    <source>
        <dbReference type="ARBA" id="ARBA00022840"/>
    </source>
</evidence>
<sequence length="212" mass="24241">MYSIALFGGAFDPVHNGHIKTSLSVQSHYQFDAFFFVPCKSPTIKAESIASPQQRLDMLDLAIKPYPQFKIDTREIERSSPSYMVDTLTSFRDDHQDASLTLIVGYDAFLSLPKWHQWEALISLANLLVINRNQYSNEKLPEKLEILLKNHRQDDLANIVESKSGIIQFYDAGNYDLSSSAIRHLLKSNADLVSYEIPKEVHDYIKLQGLYQ</sequence>
<evidence type="ECO:0000256" key="3">
    <source>
        <dbReference type="ARBA" id="ARBA00009014"/>
    </source>
</evidence>
<evidence type="ECO:0000259" key="12">
    <source>
        <dbReference type="Pfam" id="PF01467"/>
    </source>
</evidence>
<dbReference type="NCBIfam" id="TIGR00482">
    <property type="entry name" value="nicotinate (nicotinamide) nucleotide adenylyltransferase"/>
    <property type="match status" value="1"/>
</dbReference>
<comment type="function">
    <text evidence="1 11">Catalyzes the reversible adenylation of nicotinate mononucleotide (NaMN) to nicotinic acid adenine dinucleotide (NaAD).</text>
</comment>
<proteinExistence type="inferred from homology"/>
<name>A0A0W1ALY9_9GAMM</name>
<evidence type="ECO:0000256" key="7">
    <source>
        <dbReference type="ARBA" id="ARBA00022741"/>
    </source>
</evidence>
<dbReference type="EMBL" id="LNZB01000015">
    <property type="protein sequence ID" value="KTD82351.1"/>
    <property type="molecule type" value="Genomic_DNA"/>
</dbReference>
<dbReference type="InterPro" id="IPR014729">
    <property type="entry name" value="Rossmann-like_a/b/a_fold"/>
</dbReference>
<dbReference type="AlphaFoldDB" id="A0A0W1ALY9"/>
<dbReference type="CDD" id="cd02165">
    <property type="entry name" value="NMNAT"/>
    <property type="match status" value="1"/>
</dbReference>
<evidence type="ECO:0000256" key="4">
    <source>
        <dbReference type="ARBA" id="ARBA00022642"/>
    </source>
</evidence>
<evidence type="ECO:0000256" key="2">
    <source>
        <dbReference type="ARBA" id="ARBA00005019"/>
    </source>
</evidence>
<evidence type="ECO:0000313" key="14">
    <source>
        <dbReference type="Proteomes" id="UP000054729"/>
    </source>
</evidence>
<dbReference type="GO" id="GO:0005524">
    <property type="term" value="F:ATP binding"/>
    <property type="evidence" value="ECO:0007669"/>
    <property type="project" value="UniProtKB-KW"/>
</dbReference>
<dbReference type="NCBIfam" id="TIGR00125">
    <property type="entry name" value="cyt_tran_rel"/>
    <property type="match status" value="1"/>
</dbReference>
<evidence type="ECO:0000256" key="6">
    <source>
        <dbReference type="ARBA" id="ARBA00022695"/>
    </source>
</evidence>
<comment type="catalytic activity">
    <reaction evidence="10 11">
        <text>nicotinate beta-D-ribonucleotide + ATP + H(+) = deamido-NAD(+) + diphosphate</text>
        <dbReference type="Rhea" id="RHEA:22860"/>
        <dbReference type="ChEBI" id="CHEBI:15378"/>
        <dbReference type="ChEBI" id="CHEBI:30616"/>
        <dbReference type="ChEBI" id="CHEBI:33019"/>
        <dbReference type="ChEBI" id="CHEBI:57502"/>
        <dbReference type="ChEBI" id="CHEBI:58437"/>
        <dbReference type="EC" id="2.7.7.18"/>
    </reaction>
</comment>
<comment type="pathway">
    <text evidence="2 11">Cofactor biosynthesis; NAD(+) biosynthesis; deamido-NAD(+) from nicotinate D-ribonucleotide: step 1/1.</text>
</comment>
<feature type="domain" description="Cytidyltransferase-like" evidence="12">
    <location>
        <begin position="6"/>
        <end position="184"/>
    </location>
</feature>
<dbReference type="InterPro" id="IPR004821">
    <property type="entry name" value="Cyt_trans-like"/>
</dbReference>
<dbReference type="RefSeq" id="WP_058479646.1">
    <property type="nucleotide sequence ID" value="NZ_CAAAIQ010000006.1"/>
</dbReference>
<evidence type="ECO:0000256" key="9">
    <source>
        <dbReference type="ARBA" id="ARBA00023027"/>
    </source>
</evidence>
<evidence type="ECO:0000256" key="5">
    <source>
        <dbReference type="ARBA" id="ARBA00022679"/>
    </source>
</evidence>
<dbReference type="Proteomes" id="UP000054729">
    <property type="component" value="Unassembled WGS sequence"/>
</dbReference>
<comment type="similarity">
    <text evidence="3 11">Belongs to the NadD family.</text>
</comment>
<keyword evidence="7 11" id="KW-0547">Nucleotide-binding</keyword>
<evidence type="ECO:0000256" key="10">
    <source>
        <dbReference type="ARBA" id="ARBA00048721"/>
    </source>
</evidence>
<dbReference type="UniPathway" id="UPA00253">
    <property type="reaction ID" value="UER00332"/>
</dbReference>
<gene>
    <name evidence="11 13" type="primary">nadD</name>
    <name evidence="13" type="ORF">Lwal_0828</name>
</gene>
<dbReference type="PANTHER" id="PTHR39321">
    <property type="entry name" value="NICOTINATE-NUCLEOTIDE ADENYLYLTRANSFERASE-RELATED"/>
    <property type="match status" value="1"/>
</dbReference>
<protein>
    <recommendedName>
        <fullName evidence="11">Probable nicotinate-nucleotide adenylyltransferase</fullName>
        <ecNumber evidence="11">2.7.7.18</ecNumber>
    </recommendedName>
    <alternativeName>
        <fullName evidence="11">Deamido-NAD(+) diphosphorylase</fullName>
    </alternativeName>
    <alternativeName>
        <fullName evidence="11">Deamido-NAD(+) pyrophosphorylase</fullName>
    </alternativeName>
    <alternativeName>
        <fullName evidence="11">Nicotinate mononucleotide adenylyltransferase</fullName>
        <shortName evidence="11">NaMN adenylyltransferase</shortName>
    </alternativeName>
</protein>
<evidence type="ECO:0000313" key="13">
    <source>
        <dbReference type="EMBL" id="KTD82351.1"/>
    </source>
</evidence>
<dbReference type="Pfam" id="PF01467">
    <property type="entry name" value="CTP_transf_like"/>
    <property type="match status" value="1"/>
</dbReference>
<organism evidence="13 14">
    <name type="scientific">Legionella waltersii</name>
    <dbReference type="NCBI Taxonomy" id="66969"/>
    <lineage>
        <taxon>Bacteria</taxon>
        <taxon>Pseudomonadati</taxon>
        <taxon>Pseudomonadota</taxon>
        <taxon>Gammaproteobacteria</taxon>
        <taxon>Legionellales</taxon>
        <taxon>Legionellaceae</taxon>
        <taxon>Legionella</taxon>
    </lineage>
</organism>
<dbReference type="PANTHER" id="PTHR39321:SF3">
    <property type="entry name" value="PHOSPHOPANTETHEINE ADENYLYLTRANSFERASE"/>
    <property type="match status" value="1"/>
</dbReference>
<keyword evidence="5 11" id="KW-0808">Transferase</keyword>
<dbReference type="NCBIfam" id="NF000839">
    <property type="entry name" value="PRK00071.1-1"/>
    <property type="match status" value="1"/>
</dbReference>
<dbReference type="GO" id="GO:0004515">
    <property type="term" value="F:nicotinate-nucleotide adenylyltransferase activity"/>
    <property type="evidence" value="ECO:0007669"/>
    <property type="project" value="UniProtKB-UniRule"/>
</dbReference>
<keyword evidence="4 11" id="KW-0662">Pyridine nucleotide biosynthesis</keyword>